<dbReference type="GO" id="GO:0032259">
    <property type="term" value="P:methylation"/>
    <property type="evidence" value="ECO:0007669"/>
    <property type="project" value="UniProtKB-KW"/>
</dbReference>
<evidence type="ECO:0000313" key="6">
    <source>
        <dbReference type="Proteomes" id="UP000004671"/>
    </source>
</evidence>
<accession>H1XPF1</accession>
<sequence length="244" mass="28335">MYEQFARYYDLIFPFRDATYRFLKSWLKNDRNRILDLGCGTGGYLARFAQEGHEVVGIDLNETMLQMAKQRCPQGTWLALDLKNLDELPARLPRDRNERFDLIFCTGNVLSYLAPDELGQAIGAIFNLLKPQGHWIFQVVNWQNILRQTTFVFPVIENREQGVRFIRAYNNLTPAGAIFQTRLEKDGKIIFEDAHRLFAHNSHDLRALHEKNNFKKVGFYGDFKKAPFQPDESGALIGVFKKEN</sequence>
<name>H1XPF1_CALAY</name>
<dbReference type="PaxDb" id="880073-Calab_3725"/>
<dbReference type="STRING" id="880073.Cabys_2681"/>
<protein>
    <submittedName>
        <fullName evidence="4">Methyltransferase domain-containing protein</fullName>
    </submittedName>
    <submittedName>
        <fullName evidence="5">Methyltransferase type 12</fullName>
    </submittedName>
</protein>
<evidence type="ECO:0000256" key="2">
    <source>
        <dbReference type="ARBA" id="ARBA00022679"/>
    </source>
</evidence>
<dbReference type="Pfam" id="PF13649">
    <property type="entry name" value="Methyltransf_25"/>
    <property type="match status" value="1"/>
</dbReference>
<dbReference type="RefSeq" id="WP_006930910.1">
    <property type="nucleotide sequence ID" value="NZ_CM001402.1"/>
</dbReference>
<dbReference type="Proteomes" id="UP000183868">
    <property type="component" value="Chromosome"/>
</dbReference>
<keyword evidence="2 5" id="KW-0808">Transferase</keyword>
<dbReference type="Gene3D" id="2.20.25.110">
    <property type="entry name" value="S-adenosyl-L-methionine-dependent methyltransferases"/>
    <property type="match status" value="1"/>
</dbReference>
<keyword evidence="6" id="KW-1185">Reference proteome</keyword>
<dbReference type="EMBL" id="CP018099">
    <property type="protein sequence ID" value="APF19429.1"/>
    <property type="molecule type" value="Genomic_DNA"/>
</dbReference>
<dbReference type="AlphaFoldDB" id="H1XPF1"/>
<dbReference type="Proteomes" id="UP000004671">
    <property type="component" value="Chromosome"/>
</dbReference>
<dbReference type="EMBL" id="CM001402">
    <property type="protein sequence ID" value="EHO43322.1"/>
    <property type="molecule type" value="Genomic_DNA"/>
</dbReference>
<dbReference type="InterPro" id="IPR029063">
    <property type="entry name" value="SAM-dependent_MTases_sf"/>
</dbReference>
<evidence type="ECO:0000313" key="7">
    <source>
        <dbReference type="Proteomes" id="UP000183868"/>
    </source>
</evidence>
<keyword evidence="1 5" id="KW-0489">Methyltransferase</keyword>
<dbReference type="HOGENOM" id="CLU_069129_8_2_0"/>
<dbReference type="eggNOG" id="COG0500">
    <property type="taxonomic scope" value="Bacteria"/>
</dbReference>
<dbReference type="KEGG" id="caby:Cabys_2681"/>
<dbReference type="InterPro" id="IPR041698">
    <property type="entry name" value="Methyltransf_25"/>
</dbReference>
<proteinExistence type="predicted"/>
<dbReference type="SUPFAM" id="SSF53335">
    <property type="entry name" value="S-adenosyl-L-methionine-dependent methyltransferases"/>
    <property type="match status" value="1"/>
</dbReference>
<reference evidence="5 6" key="1">
    <citation type="submission" date="2011-09" db="EMBL/GenBank/DDBJ databases">
        <title>The permanent draft genome of Caldithrix abyssi DSM 13497.</title>
        <authorList>
            <consortium name="US DOE Joint Genome Institute (JGI-PGF)"/>
            <person name="Lucas S."/>
            <person name="Han J."/>
            <person name="Lapidus A."/>
            <person name="Bruce D."/>
            <person name="Goodwin L."/>
            <person name="Pitluck S."/>
            <person name="Peters L."/>
            <person name="Kyrpides N."/>
            <person name="Mavromatis K."/>
            <person name="Ivanova N."/>
            <person name="Mikhailova N."/>
            <person name="Chertkov O."/>
            <person name="Detter J.C."/>
            <person name="Tapia R."/>
            <person name="Han C."/>
            <person name="Land M."/>
            <person name="Hauser L."/>
            <person name="Markowitz V."/>
            <person name="Cheng J.-F."/>
            <person name="Hugenholtz P."/>
            <person name="Woyke T."/>
            <person name="Wu D."/>
            <person name="Spring S."/>
            <person name="Brambilla E."/>
            <person name="Klenk H.-P."/>
            <person name="Eisen J.A."/>
        </authorList>
    </citation>
    <scope>NUCLEOTIDE SEQUENCE [LARGE SCALE GENOMIC DNA]</scope>
    <source>
        <strain evidence="5 6">DSM 13497</strain>
    </source>
</reference>
<organism evidence="5 6">
    <name type="scientific">Caldithrix abyssi DSM 13497</name>
    <dbReference type="NCBI Taxonomy" id="880073"/>
    <lineage>
        <taxon>Bacteria</taxon>
        <taxon>Pseudomonadati</taxon>
        <taxon>Calditrichota</taxon>
        <taxon>Calditrichia</taxon>
        <taxon>Calditrichales</taxon>
        <taxon>Calditrichaceae</taxon>
        <taxon>Caldithrix</taxon>
    </lineage>
</organism>
<dbReference type="PANTHER" id="PTHR43861:SF1">
    <property type="entry name" value="TRANS-ACONITATE 2-METHYLTRANSFERASE"/>
    <property type="match status" value="1"/>
</dbReference>
<evidence type="ECO:0000313" key="4">
    <source>
        <dbReference type="EMBL" id="APF19429.1"/>
    </source>
</evidence>
<dbReference type="GO" id="GO:0008168">
    <property type="term" value="F:methyltransferase activity"/>
    <property type="evidence" value="ECO:0007669"/>
    <property type="project" value="UniProtKB-KW"/>
</dbReference>
<feature type="domain" description="Methyltransferase" evidence="3">
    <location>
        <begin position="34"/>
        <end position="133"/>
    </location>
</feature>
<dbReference type="Gene3D" id="3.40.50.150">
    <property type="entry name" value="Vaccinia Virus protein VP39"/>
    <property type="match status" value="1"/>
</dbReference>
<dbReference type="OrthoDB" id="9791837at2"/>
<dbReference type="PANTHER" id="PTHR43861">
    <property type="entry name" value="TRANS-ACONITATE 2-METHYLTRANSFERASE-RELATED"/>
    <property type="match status" value="1"/>
</dbReference>
<evidence type="ECO:0000259" key="3">
    <source>
        <dbReference type="Pfam" id="PF13649"/>
    </source>
</evidence>
<gene>
    <name evidence="4" type="ORF">Cabys_2681</name>
    <name evidence="5" type="ORF">Calab_3725</name>
</gene>
<reference evidence="4 7" key="2">
    <citation type="submission" date="2016-11" db="EMBL/GenBank/DDBJ databases">
        <title>Genomic analysis of Caldithrix abyssi and proposal of a novel bacterial phylum Caldithrichaeota.</title>
        <authorList>
            <person name="Kublanov I."/>
            <person name="Sigalova O."/>
            <person name="Gavrilov S."/>
            <person name="Lebedinsky A."/>
            <person name="Ivanova N."/>
            <person name="Daum C."/>
            <person name="Reddy T."/>
            <person name="Klenk H.P."/>
            <person name="Goker M."/>
            <person name="Reva O."/>
            <person name="Miroshnichenko M."/>
            <person name="Kyprides N."/>
            <person name="Woyke T."/>
            <person name="Gelfand M."/>
        </authorList>
    </citation>
    <scope>NUCLEOTIDE SEQUENCE [LARGE SCALE GENOMIC DNA]</scope>
    <source>
        <strain evidence="4 7">LF13</strain>
    </source>
</reference>
<evidence type="ECO:0000256" key="1">
    <source>
        <dbReference type="ARBA" id="ARBA00022603"/>
    </source>
</evidence>
<dbReference type="CDD" id="cd02440">
    <property type="entry name" value="AdoMet_MTases"/>
    <property type="match status" value="1"/>
</dbReference>
<evidence type="ECO:0000313" key="5">
    <source>
        <dbReference type="EMBL" id="EHO43322.1"/>
    </source>
</evidence>